<organism evidence="2 3">
    <name type="scientific">Mycoavidus cysteinexigens</name>
    <dbReference type="NCBI Taxonomy" id="1553431"/>
    <lineage>
        <taxon>Bacteria</taxon>
        <taxon>Pseudomonadati</taxon>
        <taxon>Pseudomonadota</taxon>
        <taxon>Betaproteobacteria</taxon>
        <taxon>Burkholderiales</taxon>
        <taxon>Burkholderiaceae</taxon>
        <taxon>Mycoavidus</taxon>
    </lineage>
</organism>
<dbReference type="GO" id="GO:0005615">
    <property type="term" value="C:extracellular space"/>
    <property type="evidence" value="ECO:0007669"/>
    <property type="project" value="TreeGrafter"/>
</dbReference>
<proteinExistence type="predicted"/>
<dbReference type="InterPro" id="IPR008160">
    <property type="entry name" value="Collagen"/>
</dbReference>
<feature type="region of interest" description="Disordered" evidence="1">
    <location>
        <begin position="1"/>
        <end position="24"/>
    </location>
</feature>
<dbReference type="GO" id="GO:0031012">
    <property type="term" value="C:extracellular matrix"/>
    <property type="evidence" value="ECO:0007669"/>
    <property type="project" value="TreeGrafter"/>
</dbReference>
<dbReference type="EMBL" id="AP018150">
    <property type="protein sequence ID" value="BBE09795.1"/>
    <property type="molecule type" value="Genomic_DNA"/>
</dbReference>
<dbReference type="PANTHER" id="PTHR24023">
    <property type="entry name" value="COLLAGEN ALPHA"/>
    <property type="match status" value="1"/>
</dbReference>
<evidence type="ECO:0000313" key="3">
    <source>
        <dbReference type="Proteomes" id="UP000282597"/>
    </source>
</evidence>
<dbReference type="Pfam" id="PF01391">
    <property type="entry name" value="Collagen"/>
    <property type="match status" value="1"/>
</dbReference>
<feature type="compositionally biased region" description="Basic residues" evidence="1">
    <location>
        <begin position="1"/>
        <end position="12"/>
    </location>
</feature>
<keyword evidence="3" id="KW-1185">Reference proteome</keyword>
<dbReference type="InterPro" id="IPR050149">
    <property type="entry name" value="Collagen_superfamily"/>
</dbReference>
<dbReference type="Proteomes" id="UP000282597">
    <property type="component" value="Chromosome"/>
</dbReference>
<dbReference type="RefSeq" id="WP_045365229.1">
    <property type="nucleotide sequence ID" value="NZ_AP018150.1"/>
</dbReference>
<dbReference type="AlphaFoldDB" id="A0A2Z6EXG3"/>
<feature type="region of interest" description="Disordered" evidence="1">
    <location>
        <begin position="77"/>
        <end position="100"/>
    </location>
</feature>
<accession>A0A2Z6EXG3</accession>
<name>A0A2Z6EXG3_9BURK</name>
<protein>
    <submittedName>
        <fullName evidence="2">Uncharacterized protein</fullName>
    </submittedName>
</protein>
<sequence length="333" mass="34701">MSQPRPYHRKKNFLNNNPDRTDHGALNAELDAVSQTLSDVRANAALLQEDDGSLKAQTVGARHLMPEALAALAAAGLQGEPGQPGPKGDKGEVGPRGEVGPSFEAKVRALESERTNYGANPEGFSFLAIDTGRLYFKLSDECDDWSEAFEFSRGPKGNKGDKGAQGIQGLRGPKGDKGECGESGVQGPTGRVDYARVILNDLDTDQSLQGGLAARTISGAISAAAPRYDFSGANIRLRPNNTRLRVDDGRDSAALVDLEVGRLHTAGTGAANTGVKIATGADIGTLFDPAGSAASKLASVDPSKHTVSIAGKSTLTLSLSVVNNQVILKVEAA</sequence>
<reference evidence="2 3" key="1">
    <citation type="journal article" date="2018" name="Microbes Environ.">
        <title>Comparative Genomic Insights into Endofungal Lifestyles of Two Bacterial Endosymbionts, Mycoavidus cysteinexigens and Burkholderia rhizoxinica.</title>
        <authorList>
            <person name="Sharmin D."/>
            <person name="Guo Y."/>
            <person name="Nishizawa T."/>
            <person name="Ohshima S."/>
            <person name="Sato Y."/>
            <person name="Takashima Y."/>
            <person name="Narisawa K."/>
            <person name="Ohta H."/>
        </authorList>
    </citation>
    <scope>NUCLEOTIDE SEQUENCE [LARGE SCALE GENOMIC DNA]</scope>
    <source>
        <strain evidence="2 3">B1-EB</strain>
    </source>
</reference>
<dbReference type="GO" id="GO:0030198">
    <property type="term" value="P:extracellular matrix organization"/>
    <property type="evidence" value="ECO:0007669"/>
    <property type="project" value="TreeGrafter"/>
</dbReference>
<dbReference type="GO" id="GO:0030020">
    <property type="term" value="F:extracellular matrix structural constituent conferring tensile strength"/>
    <property type="evidence" value="ECO:0007669"/>
    <property type="project" value="TreeGrafter"/>
</dbReference>
<dbReference type="KEGG" id="mcys:MCB1EB_1634"/>
<evidence type="ECO:0000313" key="2">
    <source>
        <dbReference type="EMBL" id="BBE09795.1"/>
    </source>
</evidence>
<gene>
    <name evidence="2" type="ORF">MCB1EB_1634</name>
</gene>
<dbReference type="Gene3D" id="1.20.5.320">
    <property type="entry name" value="6-Phosphogluconate Dehydrogenase, domain 3"/>
    <property type="match status" value="1"/>
</dbReference>
<dbReference type="PANTHER" id="PTHR24023:SF914">
    <property type="entry name" value="OTOLIN-1"/>
    <property type="match status" value="1"/>
</dbReference>
<evidence type="ECO:0000256" key="1">
    <source>
        <dbReference type="SAM" id="MobiDB-lite"/>
    </source>
</evidence>
<feature type="region of interest" description="Disordered" evidence="1">
    <location>
        <begin position="153"/>
        <end position="186"/>
    </location>
</feature>